<keyword evidence="8 11" id="KW-0406">Ion transport</keyword>
<keyword evidence="17" id="KW-1185">Reference proteome</keyword>
<dbReference type="PANTHER" id="PTHR11767:SF102">
    <property type="entry name" value="INWARDLY RECTIFYING POTASSIUM CHANNEL 1, ISOFORM F"/>
    <property type="match status" value="1"/>
</dbReference>
<evidence type="ECO:0000256" key="3">
    <source>
        <dbReference type="ARBA" id="ARBA00022538"/>
    </source>
</evidence>
<keyword evidence="9 13" id="KW-0472">Membrane</keyword>
<evidence type="ECO:0000259" key="14">
    <source>
        <dbReference type="Pfam" id="PF01007"/>
    </source>
</evidence>
<dbReference type="InterPro" id="IPR014756">
    <property type="entry name" value="Ig_E-set"/>
</dbReference>
<organism evidence="16 17">
    <name type="scientific">Pomacea canaliculata</name>
    <name type="common">Golden apple snail</name>
    <dbReference type="NCBI Taxonomy" id="400727"/>
    <lineage>
        <taxon>Eukaryota</taxon>
        <taxon>Metazoa</taxon>
        <taxon>Spiralia</taxon>
        <taxon>Lophotrochozoa</taxon>
        <taxon>Mollusca</taxon>
        <taxon>Gastropoda</taxon>
        <taxon>Caenogastropoda</taxon>
        <taxon>Architaenioglossa</taxon>
        <taxon>Ampullarioidea</taxon>
        <taxon>Ampullariidae</taxon>
        <taxon>Pomacea</taxon>
    </lineage>
</organism>
<dbReference type="GO" id="GO:1990573">
    <property type="term" value="P:potassium ion import across plasma membrane"/>
    <property type="evidence" value="ECO:0007669"/>
    <property type="project" value="TreeGrafter"/>
</dbReference>
<dbReference type="SUPFAM" id="SSF81324">
    <property type="entry name" value="Voltage-gated potassium channels"/>
    <property type="match status" value="1"/>
</dbReference>
<dbReference type="SUPFAM" id="SSF81296">
    <property type="entry name" value="E set domains"/>
    <property type="match status" value="1"/>
</dbReference>
<feature type="domain" description="Potassium channel inwardly rectifying transmembrane" evidence="14">
    <location>
        <begin position="19"/>
        <end position="156"/>
    </location>
</feature>
<evidence type="ECO:0000256" key="8">
    <source>
        <dbReference type="ARBA" id="ARBA00023065"/>
    </source>
</evidence>
<dbReference type="OrthoDB" id="273257at2759"/>
<dbReference type="InterPro" id="IPR016449">
    <property type="entry name" value="K_chnl_inward-rec_Kir"/>
</dbReference>
<dbReference type="InterPro" id="IPR041647">
    <property type="entry name" value="IRK_C"/>
</dbReference>
<evidence type="ECO:0000256" key="4">
    <source>
        <dbReference type="ARBA" id="ARBA00022692"/>
    </source>
</evidence>
<keyword evidence="5 11" id="KW-0851">Voltage-gated channel</keyword>
<feature type="transmembrane region" description="Helical" evidence="13">
    <location>
        <begin position="88"/>
        <end position="108"/>
    </location>
</feature>
<evidence type="ECO:0000256" key="7">
    <source>
        <dbReference type="ARBA" id="ARBA00022989"/>
    </source>
</evidence>
<accession>A0A2T7PXN9</accession>
<comment type="similarity">
    <text evidence="11">Belongs to the inward rectifier-type potassium channel (TC 1.A.2.1) family.</text>
</comment>
<dbReference type="GO" id="GO:0034702">
    <property type="term" value="C:monoatomic ion channel complex"/>
    <property type="evidence" value="ECO:0007669"/>
    <property type="project" value="UniProtKB-KW"/>
</dbReference>
<keyword evidence="2 11" id="KW-0813">Transport</keyword>
<evidence type="ECO:0000256" key="10">
    <source>
        <dbReference type="ARBA" id="ARBA00023303"/>
    </source>
</evidence>
<dbReference type="InterPro" id="IPR013518">
    <property type="entry name" value="K_chnl_inward-rec_Kir_cyto"/>
</dbReference>
<dbReference type="GO" id="GO:0034765">
    <property type="term" value="P:regulation of monoatomic ion transmembrane transport"/>
    <property type="evidence" value="ECO:0007669"/>
    <property type="project" value="TreeGrafter"/>
</dbReference>
<evidence type="ECO:0000256" key="11">
    <source>
        <dbReference type="RuleBase" id="RU003822"/>
    </source>
</evidence>
<keyword evidence="7 13" id="KW-1133">Transmembrane helix</keyword>
<dbReference type="InterPro" id="IPR040445">
    <property type="entry name" value="Kir_TM"/>
</dbReference>
<evidence type="ECO:0000256" key="1">
    <source>
        <dbReference type="ARBA" id="ARBA00004141"/>
    </source>
</evidence>
<keyword evidence="10 11" id="KW-0407">Ion channel</keyword>
<evidence type="ECO:0000256" key="9">
    <source>
        <dbReference type="ARBA" id="ARBA00023136"/>
    </source>
</evidence>
<keyword evidence="4 11" id="KW-0812">Transmembrane</keyword>
<comment type="caution">
    <text evidence="16">The sequence shown here is derived from an EMBL/GenBank/DDBJ whole genome shotgun (WGS) entry which is preliminary data.</text>
</comment>
<evidence type="ECO:0000313" key="16">
    <source>
        <dbReference type="EMBL" id="PVD38193.1"/>
    </source>
</evidence>
<dbReference type="PANTHER" id="PTHR11767">
    <property type="entry name" value="INWARD RECTIFIER POTASSIUM CHANNEL"/>
    <property type="match status" value="1"/>
</dbReference>
<evidence type="ECO:0000256" key="5">
    <source>
        <dbReference type="ARBA" id="ARBA00022882"/>
    </source>
</evidence>
<evidence type="ECO:0000256" key="13">
    <source>
        <dbReference type="SAM" id="Phobius"/>
    </source>
</evidence>
<dbReference type="STRING" id="400727.A0A2T7PXN9"/>
<dbReference type="PRINTS" id="PR01320">
    <property type="entry name" value="KIRCHANNEL"/>
</dbReference>
<feature type="transmembrane region" description="Helical" evidence="13">
    <location>
        <begin position="128"/>
        <end position="151"/>
    </location>
</feature>
<evidence type="ECO:0000256" key="12">
    <source>
        <dbReference type="SAM" id="MobiDB-lite"/>
    </source>
</evidence>
<gene>
    <name evidence="16" type="ORF">C0Q70_00804</name>
</gene>
<dbReference type="Proteomes" id="UP000245119">
    <property type="component" value="Linkage Group LG1"/>
</dbReference>
<feature type="compositionally biased region" description="Acidic residues" evidence="12">
    <location>
        <begin position="345"/>
        <end position="373"/>
    </location>
</feature>
<dbReference type="Gene3D" id="2.60.40.1400">
    <property type="entry name" value="G protein-activated inward rectifier potassium channel 1"/>
    <property type="match status" value="1"/>
</dbReference>
<name>A0A2T7PXN9_POMCA</name>
<evidence type="ECO:0008006" key="18">
    <source>
        <dbReference type="Google" id="ProtNLM"/>
    </source>
</evidence>
<feature type="region of interest" description="Disordered" evidence="12">
    <location>
        <begin position="343"/>
        <end position="392"/>
    </location>
</feature>
<evidence type="ECO:0000256" key="2">
    <source>
        <dbReference type="ARBA" id="ARBA00022448"/>
    </source>
</evidence>
<sequence>MRVPIKRRRPKVDRLVWNSSKNVAVTGVPDRVRRYLSDFYTTLIDIEWRWNLLFFTVGVVLGWLGFACLYYFMMVVHGDLEPRNLNNTNWAPCLVGVSTFTGAFLFSIETMSAIGYGTRYETEECPGVYILVMIQLVVGTGVQFALASLVVSKMRRAKSHSQTILFSNTAVIFWEDGHRKLGVRVADLRKDVVIGAHATAMLIKKTTARQGHKVPVRMFTVSLEGEGSHQNLFLYWPSLLIHVVDENSPFWSLSRDQLLLGQYELLVVLSGVSATTSKLFQARKSYYSWEIMWGQKFHRLEVRHNDSKTDGYVVDFTHFHDMTPTCMPSCSAQELQNRELFGAPDLEDEDVDSKDNDDGDDGGDEGGDDDNDDVFMPAETCEDDVGPASTSPLSAANLLWAMEKEEEKDSPTVSKRAEYLPRRSPWKHGKFQRPLSFGDALNLYRHRRSVTDTYLGTDISDEDSDDSEENEALMSIVSQQSRQEVKPDVRDILWAPPRRTSFTMELMFGPESSESDDEAQA</sequence>
<dbReference type="GO" id="GO:0005886">
    <property type="term" value="C:plasma membrane"/>
    <property type="evidence" value="ECO:0007669"/>
    <property type="project" value="TreeGrafter"/>
</dbReference>
<reference evidence="16 17" key="1">
    <citation type="submission" date="2018-04" db="EMBL/GenBank/DDBJ databases">
        <title>The genome of golden apple snail Pomacea canaliculata provides insight into stress tolerance and invasive adaptation.</title>
        <authorList>
            <person name="Liu C."/>
            <person name="Liu B."/>
            <person name="Ren Y."/>
            <person name="Zhang Y."/>
            <person name="Wang H."/>
            <person name="Li S."/>
            <person name="Jiang F."/>
            <person name="Yin L."/>
            <person name="Zhang G."/>
            <person name="Qian W."/>
            <person name="Fan W."/>
        </authorList>
    </citation>
    <scope>NUCLEOTIDE SEQUENCE [LARGE SCALE GENOMIC DNA]</scope>
    <source>
        <strain evidence="16">SZHN2017</strain>
        <tissue evidence="16">Muscle</tissue>
    </source>
</reference>
<feature type="transmembrane region" description="Helical" evidence="13">
    <location>
        <begin position="52"/>
        <end position="76"/>
    </location>
</feature>
<dbReference type="Pfam" id="PF17655">
    <property type="entry name" value="IRK_C"/>
    <property type="match status" value="1"/>
</dbReference>
<dbReference type="EMBL" id="PZQS01000001">
    <property type="protein sequence ID" value="PVD38193.1"/>
    <property type="molecule type" value="Genomic_DNA"/>
</dbReference>
<dbReference type="GO" id="GO:0005242">
    <property type="term" value="F:inward rectifier potassium channel activity"/>
    <property type="evidence" value="ECO:0007669"/>
    <property type="project" value="InterPro"/>
</dbReference>
<dbReference type="OMA" id="HASEMRW"/>
<dbReference type="Gene3D" id="1.10.287.70">
    <property type="match status" value="1"/>
</dbReference>
<dbReference type="Pfam" id="PF01007">
    <property type="entry name" value="IRK"/>
    <property type="match status" value="1"/>
</dbReference>
<proteinExistence type="inferred from homology"/>
<feature type="compositionally biased region" description="Acidic residues" evidence="12">
    <location>
        <begin position="459"/>
        <end position="471"/>
    </location>
</feature>
<comment type="subcellular location">
    <subcellularLocation>
        <location evidence="1 11">Membrane</location>
        <topology evidence="1 11">Multi-pass membrane protein</topology>
    </subcellularLocation>
</comment>
<evidence type="ECO:0000256" key="6">
    <source>
        <dbReference type="ARBA" id="ARBA00022958"/>
    </source>
</evidence>
<evidence type="ECO:0000259" key="15">
    <source>
        <dbReference type="Pfam" id="PF17655"/>
    </source>
</evidence>
<dbReference type="AlphaFoldDB" id="A0A2T7PXN9"/>
<protein>
    <recommendedName>
        <fullName evidence="18">Inward rectifier potassium channel C-terminal domain-containing protein</fullName>
    </recommendedName>
</protein>
<keyword evidence="6 11" id="KW-0630">Potassium</keyword>
<evidence type="ECO:0000313" key="17">
    <source>
        <dbReference type="Proteomes" id="UP000245119"/>
    </source>
</evidence>
<feature type="region of interest" description="Disordered" evidence="12">
    <location>
        <begin position="457"/>
        <end position="482"/>
    </location>
</feature>
<feature type="domain" description="Inward rectifier potassium channel C-terminal" evidence="15">
    <location>
        <begin position="164"/>
        <end position="338"/>
    </location>
</feature>
<keyword evidence="3 11" id="KW-0633">Potassium transport</keyword>